<dbReference type="InterPro" id="IPR011453">
    <property type="entry name" value="DUF1559"/>
</dbReference>
<dbReference type="InterPro" id="IPR045584">
    <property type="entry name" value="Pilin-like"/>
</dbReference>
<dbReference type="Pfam" id="PF07963">
    <property type="entry name" value="N_methyl"/>
    <property type="match status" value="1"/>
</dbReference>
<evidence type="ECO:0000313" key="4">
    <source>
        <dbReference type="Proteomes" id="UP000520814"/>
    </source>
</evidence>
<comment type="caution">
    <text evidence="3">The sequence shown here is derived from an EMBL/GenBank/DDBJ whole genome shotgun (WGS) entry which is preliminary data.</text>
</comment>
<feature type="domain" description="DUF1559" evidence="2">
    <location>
        <begin position="35"/>
        <end position="151"/>
    </location>
</feature>
<dbReference type="InterPro" id="IPR012902">
    <property type="entry name" value="N_methyl_site"/>
</dbReference>
<gene>
    <name evidence="3" type="ORF">HNQ39_000838</name>
</gene>
<keyword evidence="1" id="KW-0812">Transmembrane</keyword>
<sequence>MVSTTRRSAFTLIELLVVIAIIAILAAILFPVFAQAREKARAISCLSNQKQMGVALMMYSQDYDGGFPTWSEYWYSVAYAITPLGSDTADRYWDAKLLPYVKSGNPGGTPTTSPDRGGVWHCPSSPYTNSQRSYSVSSGFIYDTDSTSPYSYRYLNESEMPKPSDTVFVTDGGPDGRTRFNYTYYSLPASGVGNGYYYRFIAGGSATKGDTDAAYRHNEGSNYVFCDGHAKWFKAEIMFPHPTPPSTSYTGVVAGSQRCAWAKYFAAKQNERDNKGNSAISLGYACSGW</sequence>
<keyword evidence="1" id="KW-1133">Transmembrane helix</keyword>
<dbReference type="PANTHER" id="PTHR30093">
    <property type="entry name" value="GENERAL SECRETION PATHWAY PROTEIN G"/>
    <property type="match status" value="1"/>
</dbReference>
<dbReference type="RefSeq" id="WP_184192695.1">
    <property type="nucleotide sequence ID" value="NZ_JACHGW010000001.1"/>
</dbReference>
<evidence type="ECO:0000259" key="2">
    <source>
        <dbReference type="Pfam" id="PF07596"/>
    </source>
</evidence>
<dbReference type="SUPFAM" id="SSF54523">
    <property type="entry name" value="Pili subunits"/>
    <property type="match status" value="1"/>
</dbReference>
<dbReference type="Gene3D" id="3.30.700.10">
    <property type="entry name" value="Glycoprotein, Type 4 Pilin"/>
    <property type="match status" value="1"/>
</dbReference>
<dbReference type="NCBIfam" id="TIGR04294">
    <property type="entry name" value="pre_pil_HX9DG"/>
    <property type="match status" value="1"/>
</dbReference>
<keyword evidence="4" id="KW-1185">Reference proteome</keyword>
<dbReference type="EMBL" id="JACHGW010000001">
    <property type="protein sequence ID" value="MBB6049076.1"/>
    <property type="molecule type" value="Genomic_DNA"/>
</dbReference>
<proteinExistence type="predicted"/>
<evidence type="ECO:0000256" key="1">
    <source>
        <dbReference type="SAM" id="Phobius"/>
    </source>
</evidence>
<keyword evidence="1" id="KW-0472">Membrane</keyword>
<dbReference type="Pfam" id="PF07596">
    <property type="entry name" value="SBP_bac_10"/>
    <property type="match status" value="1"/>
</dbReference>
<name>A0A7W9SLY2_ARMRO</name>
<dbReference type="NCBIfam" id="TIGR02532">
    <property type="entry name" value="IV_pilin_GFxxxE"/>
    <property type="match status" value="1"/>
</dbReference>
<evidence type="ECO:0000313" key="3">
    <source>
        <dbReference type="EMBL" id="MBB6049076.1"/>
    </source>
</evidence>
<accession>A0A7W9SLY2</accession>
<dbReference type="AlphaFoldDB" id="A0A7W9SLY2"/>
<protein>
    <submittedName>
        <fullName evidence="3">Prepilin-type N-terminal cleavage/methylation domain-containing protein/prepilin-type processing-associated H-X9-DG protein</fullName>
    </submittedName>
</protein>
<dbReference type="InterPro" id="IPR027558">
    <property type="entry name" value="Pre_pil_HX9DG_C"/>
</dbReference>
<reference evidence="3 4" key="1">
    <citation type="submission" date="2020-08" db="EMBL/GenBank/DDBJ databases">
        <title>Genomic Encyclopedia of Type Strains, Phase IV (KMG-IV): sequencing the most valuable type-strain genomes for metagenomic binning, comparative biology and taxonomic classification.</title>
        <authorList>
            <person name="Goeker M."/>
        </authorList>
    </citation>
    <scope>NUCLEOTIDE SEQUENCE [LARGE SCALE GENOMIC DNA]</scope>
    <source>
        <strain evidence="3 4">DSM 23562</strain>
    </source>
</reference>
<feature type="transmembrane region" description="Helical" evidence="1">
    <location>
        <begin position="12"/>
        <end position="34"/>
    </location>
</feature>
<dbReference type="Proteomes" id="UP000520814">
    <property type="component" value="Unassembled WGS sequence"/>
</dbReference>
<organism evidence="3 4">
    <name type="scientific">Armatimonas rosea</name>
    <dbReference type="NCBI Taxonomy" id="685828"/>
    <lineage>
        <taxon>Bacteria</taxon>
        <taxon>Bacillati</taxon>
        <taxon>Armatimonadota</taxon>
        <taxon>Armatimonadia</taxon>
        <taxon>Armatimonadales</taxon>
        <taxon>Armatimonadaceae</taxon>
        <taxon>Armatimonas</taxon>
    </lineage>
</organism>